<dbReference type="EMBL" id="MNAD01000882">
    <property type="protein sequence ID" value="OJT09725.1"/>
    <property type="molecule type" value="Genomic_DNA"/>
</dbReference>
<organism evidence="2 3">
    <name type="scientific">Trametes pubescens</name>
    <name type="common">White-rot fungus</name>
    <dbReference type="NCBI Taxonomy" id="154538"/>
    <lineage>
        <taxon>Eukaryota</taxon>
        <taxon>Fungi</taxon>
        <taxon>Dikarya</taxon>
        <taxon>Basidiomycota</taxon>
        <taxon>Agaricomycotina</taxon>
        <taxon>Agaricomycetes</taxon>
        <taxon>Polyporales</taxon>
        <taxon>Polyporaceae</taxon>
        <taxon>Trametes</taxon>
    </lineage>
</organism>
<protein>
    <submittedName>
        <fullName evidence="2">Uncharacterized protein</fullName>
    </submittedName>
</protein>
<gene>
    <name evidence="2" type="ORF">TRAPUB_13793</name>
</gene>
<feature type="compositionally biased region" description="Low complexity" evidence="1">
    <location>
        <begin position="377"/>
        <end position="386"/>
    </location>
</feature>
<dbReference type="AlphaFoldDB" id="A0A1M2VQ58"/>
<name>A0A1M2VQ58_TRAPU</name>
<dbReference type="OrthoDB" id="5330228at2759"/>
<feature type="region of interest" description="Disordered" evidence="1">
    <location>
        <begin position="367"/>
        <end position="386"/>
    </location>
</feature>
<evidence type="ECO:0000313" key="3">
    <source>
        <dbReference type="Proteomes" id="UP000184267"/>
    </source>
</evidence>
<reference evidence="2 3" key="1">
    <citation type="submission" date="2016-10" db="EMBL/GenBank/DDBJ databases">
        <title>Genome sequence of the basidiomycete white-rot fungus Trametes pubescens.</title>
        <authorList>
            <person name="Makela M.R."/>
            <person name="Granchi Z."/>
            <person name="Peng M."/>
            <person name="De Vries R.P."/>
            <person name="Grigoriev I."/>
            <person name="Riley R."/>
            <person name="Hilden K."/>
        </authorList>
    </citation>
    <scope>NUCLEOTIDE SEQUENCE [LARGE SCALE GENOMIC DNA]</scope>
    <source>
        <strain evidence="2 3">FBCC735</strain>
    </source>
</reference>
<evidence type="ECO:0000313" key="2">
    <source>
        <dbReference type="EMBL" id="OJT09725.1"/>
    </source>
</evidence>
<comment type="caution">
    <text evidence="2">The sequence shown here is derived from an EMBL/GenBank/DDBJ whole genome shotgun (WGS) entry which is preliminary data.</text>
</comment>
<sequence>MSRNVDTNRPIRVLSGLVASLRYATGTHTDLSYPRHIRSLVYVSYDSTVDIRALPLLAAVMKAANFIRHIQLDVPRDSIPLALSVLRRHSIAWTPPVDIFASLTTPNTAPLSLPRLESVRSTKVMIVAALIERRPLTTAVVDQASVPSDLSALLSFSVLPAHTSLTRLSLGVVGNYAHLSLCIQGIAAALDFLKGGSLKQMQVLTLNHGVRGPFYYSRLEDAMPDIDDIGEGRPKLVEFRFGRSMASRRSDWELLGPNTHIVGVNDVYGETFRYVRRLATENQRLETTFIDLEGAGDDTICAAFRRNTKVSGMAALAQLLRQDDSRLNRHQEALDILLAAETDAKKLVSDLSDVLAEHAKEGERLKEETASSVNCVTRPRSTTPPTTTEIKVAHAATAPTVTALSILHKVKFLQGDVYHVLGGQYANQENEAYAAAEELRRVLLKGTEDAASRAMTYRDHDSIVKALNEKDLFVKLPYLDKCGIKSHLLMDEANELIDGLLNERPTLLR</sequence>
<dbReference type="Proteomes" id="UP000184267">
    <property type="component" value="Unassembled WGS sequence"/>
</dbReference>
<keyword evidence="3" id="KW-1185">Reference proteome</keyword>
<accession>A0A1M2VQ58</accession>
<evidence type="ECO:0000256" key="1">
    <source>
        <dbReference type="SAM" id="MobiDB-lite"/>
    </source>
</evidence>
<dbReference type="STRING" id="154538.A0A1M2VQ58"/>
<proteinExistence type="predicted"/>